<dbReference type="PROSITE" id="PS50979">
    <property type="entry name" value="BC"/>
    <property type="match status" value="1"/>
</dbReference>
<evidence type="ECO:0000256" key="4">
    <source>
        <dbReference type="ARBA" id="ARBA00013263"/>
    </source>
</evidence>
<dbReference type="GO" id="GO:0046872">
    <property type="term" value="F:metal ion binding"/>
    <property type="evidence" value="ECO:0007669"/>
    <property type="project" value="UniProtKB-KW"/>
</dbReference>
<dbReference type="NCBIfam" id="NF006367">
    <property type="entry name" value="PRK08591.1"/>
    <property type="match status" value="1"/>
</dbReference>
<feature type="domain" description="ATP-grasp" evidence="14">
    <location>
        <begin position="120"/>
        <end position="320"/>
    </location>
</feature>
<keyword evidence="13" id="KW-0444">Lipid biosynthesis</keyword>
<dbReference type="PANTHER" id="PTHR48095">
    <property type="entry name" value="PYRUVATE CARBOXYLASE SUBUNIT A"/>
    <property type="match status" value="1"/>
</dbReference>
<organism evidence="16 17">
    <name type="scientific">Candidatus Galligastranaerophilus intestinavium</name>
    <dbReference type="NCBI Taxonomy" id="2840836"/>
    <lineage>
        <taxon>Bacteria</taxon>
        <taxon>Candidatus Galligastranaerophilus</taxon>
    </lineage>
</organism>
<keyword evidence="6" id="KW-0479">Metal-binding</keyword>
<dbReference type="SUPFAM" id="SSF52440">
    <property type="entry name" value="PreATP-grasp domain"/>
    <property type="match status" value="1"/>
</dbReference>
<accession>A0A9D1FHF1</accession>
<feature type="domain" description="Biotin carboxylation" evidence="15">
    <location>
        <begin position="1"/>
        <end position="449"/>
    </location>
</feature>
<keyword evidence="13" id="KW-0275">Fatty acid biosynthesis</keyword>
<evidence type="ECO:0000256" key="6">
    <source>
        <dbReference type="ARBA" id="ARBA00022723"/>
    </source>
</evidence>
<dbReference type="GO" id="GO:0004075">
    <property type="term" value="F:biotin carboxylase activity"/>
    <property type="evidence" value="ECO:0007669"/>
    <property type="project" value="UniProtKB-EC"/>
</dbReference>
<protein>
    <recommendedName>
        <fullName evidence="4 13">Biotin carboxylase</fullName>
        <ecNumber evidence="4 13">6.3.4.14</ecNumber>
    </recommendedName>
    <alternativeName>
        <fullName evidence="13">Acetyl-coenzyme A carboxylase biotin carboxylase subunit A</fullName>
    </alternativeName>
</protein>
<dbReference type="EC" id="6.3.4.14" evidence="4 13"/>
<dbReference type="PROSITE" id="PS00867">
    <property type="entry name" value="CPSASE_2"/>
    <property type="match status" value="1"/>
</dbReference>
<dbReference type="InterPro" id="IPR051602">
    <property type="entry name" value="ACC_Biotin_Carboxylase"/>
</dbReference>
<dbReference type="Pfam" id="PF02786">
    <property type="entry name" value="CPSase_L_D2"/>
    <property type="match status" value="1"/>
</dbReference>
<comment type="caution">
    <text evidence="16">The sequence shown here is derived from an EMBL/GenBank/DDBJ whole genome shotgun (WGS) entry which is preliminary data.</text>
</comment>
<dbReference type="FunFam" id="3.40.50.20:FF:000010">
    <property type="entry name" value="Propionyl-CoA carboxylase subunit alpha"/>
    <property type="match status" value="1"/>
</dbReference>
<dbReference type="InterPro" id="IPR005479">
    <property type="entry name" value="CPAse_ATP-bd"/>
</dbReference>
<dbReference type="Pfam" id="PF00289">
    <property type="entry name" value="Biotin_carb_N"/>
    <property type="match status" value="1"/>
</dbReference>
<name>A0A9D1FHF1_9BACT</name>
<evidence type="ECO:0000256" key="11">
    <source>
        <dbReference type="ARBA" id="ARBA00048600"/>
    </source>
</evidence>
<evidence type="ECO:0000256" key="7">
    <source>
        <dbReference type="ARBA" id="ARBA00022741"/>
    </source>
</evidence>
<dbReference type="InterPro" id="IPR004549">
    <property type="entry name" value="Acetyl_CoA_COase_biotin_COase"/>
</dbReference>
<comment type="catalytic activity">
    <reaction evidence="11 13">
        <text>N(6)-biotinyl-L-lysyl-[protein] + hydrogencarbonate + ATP = N(6)-carboxybiotinyl-L-lysyl-[protein] + ADP + phosphate + H(+)</text>
        <dbReference type="Rhea" id="RHEA:13501"/>
        <dbReference type="Rhea" id="RHEA-COMP:10505"/>
        <dbReference type="Rhea" id="RHEA-COMP:10506"/>
        <dbReference type="ChEBI" id="CHEBI:15378"/>
        <dbReference type="ChEBI" id="CHEBI:17544"/>
        <dbReference type="ChEBI" id="CHEBI:30616"/>
        <dbReference type="ChEBI" id="CHEBI:43474"/>
        <dbReference type="ChEBI" id="CHEBI:83144"/>
        <dbReference type="ChEBI" id="CHEBI:83145"/>
        <dbReference type="ChEBI" id="CHEBI:456216"/>
        <dbReference type="EC" id="6.3.4.14"/>
    </reaction>
</comment>
<dbReference type="AlphaFoldDB" id="A0A9D1FHF1"/>
<evidence type="ECO:0000256" key="8">
    <source>
        <dbReference type="ARBA" id="ARBA00022840"/>
    </source>
</evidence>
<dbReference type="GO" id="GO:0005524">
    <property type="term" value="F:ATP binding"/>
    <property type="evidence" value="ECO:0007669"/>
    <property type="project" value="UniProtKB-UniRule"/>
</dbReference>
<evidence type="ECO:0000256" key="2">
    <source>
        <dbReference type="ARBA" id="ARBA00004956"/>
    </source>
</evidence>
<keyword evidence="7 12" id="KW-0547">Nucleotide-binding</keyword>
<dbReference type="FunFam" id="3.30.1490.20:FF:000018">
    <property type="entry name" value="Biotin carboxylase"/>
    <property type="match status" value="1"/>
</dbReference>
<evidence type="ECO:0000256" key="13">
    <source>
        <dbReference type="RuleBase" id="RU365063"/>
    </source>
</evidence>
<keyword evidence="13" id="KW-0443">Lipid metabolism</keyword>
<comment type="subunit">
    <text evidence="3 13">Acetyl-CoA carboxylase is a heterohexamer of biotin carboxyl carrier protein, biotin carboxylase and the two subunits of carboxyl transferase in a 2:2 complex.</text>
</comment>
<dbReference type="InterPro" id="IPR011054">
    <property type="entry name" value="Rudment_hybrid_motif"/>
</dbReference>
<evidence type="ECO:0000256" key="5">
    <source>
        <dbReference type="ARBA" id="ARBA00022598"/>
    </source>
</evidence>
<dbReference type="SMART" id="SM00878">
    <property type="entry name" value="Biotin_carb_C"/>
    <property type="match status" value="1"/>
</dbReference>
<dbReference type="SUPFAM" id="SSF56059">
    <property type="entry name" value="Glutathione synthetase ATP-binding domain-like"/>
    <property type="match status" value="1"/>
</dbReference>
<dbReference type="PANTHER" id="PTHR48095:SF2">
    <property type="entry name" value="BIOTIN CARBOXYLASE, CHLOROPLASTIC"/>
    <property type="match status" value="1"/>
</dbReference>
<dbReference type="InterPro" id="IPR011761">
    <property type="entry name" value="ATP-grasp"/>
</dbReference>
<keyword evidence="13" id="KW-0276">Fatty acid metabolism</keyword>
<dbReference type="Proteomes" id="UP000886865">
    <property type="component" value="Unassembled WGS sequence"/>
</dbReference>
<evidence type="ECO:0000259" key="15">
    <source>
        <dbReference type="PROSITE" id="PS50979"/>
    </source>
</evidence>
<reference evidence="16" key="2">
    <citation type="journal article" date="2021" name="PeerJ">
        <title>Extensive microbial diversity within the chicken gut microbiome revealed by metagenomics and culture.</title>
        <authorList>
            <person name="Gilroy R."/>
            <person name="Ravi A."/>
            <person name="Getino M."/>
            <person name="Pursley I."/>
            <person name="Horton D.L."/>
            <person name="Alikhan N.F."/>
            <person name="Baker D."/>
            <person name="Gharbi K."/>
            <person name="Hall N."/>
            <person name="Watson M."/>
            <person name="Adriaenssens E.M."/>
            <person name="Foster-Nyarko E."/>
            <person name="Jarju S."/>
            <person name="Secka A."/>
            <person name="Antonio M."/>
            <person name="Oren A."/>
            <person name="Chaudhuri R.R."/>
            <person name="La Ragione R."/>
            <person name="Hildebrand F."/>
            <person name="Pallen M.J."/>
        </authorList>
    </citation>
    <scope>NUCLEOTIDE SEQUENCE</scope>
    <source>
        <strain evidence="16">CHK152-2871</strain>
    </source>
</reference>
<dbReference type="GO" id="GO:0006633">
    <property type="term" value="P:fatty acid biosynthetic process"/>
    <property type="evidence" value="ECO:0007669"/>
    <property type="project" value="UniProtKB-KW"/>
</dbReference>
<evidence type="ECO:0000256" key="12">
    <source>
        <dbReference type="PROSITE-ProRule" id="PRU00409"/>
    </source>
</evidence>
<evidence type="ECO:0000313" key="17">
    <source>
        <dbReference type="Proteomes" id="UP000886865"/>
    </source>
</evidence>
<keyword evidence="9" id="KW-0460">Magnesium</keyword>
<keyword evidence="10 13" id="KW-0092">Biotin</keyword>
<dbReference type="PROSITE" id="PS00866">
    <property type="entry name" value="CPSASE_1"/>
    <property type="match status" value="1"/>
</dbReference>
<evidence type="ECO:0000313" key="16">
    <source>
        <dbReference type="EMBL" id="HIS73742.1"/>
    </source>
</evidence>
<reference evidence="16" key="1">
    <citation type="submission" date="2020-10" db="EMBL/GenBank/DDBJ databases">
        <authorList>
            <person name="Gilroy R."/>
        </authorList>
    </citation>
    <scope>NUCLEOTIDE SEQUENCE</scope>
    <source>
        <strain evidence="16">CHK152-2871</strain>
    </source>
</reference>
<evidence type="ECO:0000256" key="3">
    <source>
        <dbReference type="ARBA" id="ARBA00011750"/>
    </source>
</evidence>
<evidence type="ECO:0000256" key="10">
    <source>
        <dbReference type="ARBA" id="ARBA00023267"/>
    </source>
</evidence>
<dbReference type="InterPro" id="IPR005482">
    <property type="entry name" value="Biotin_COase_C"/>
</dbReference>
<comment type="function">
    <text evidence="1 13">This protein is a component of the acetyl coenzyme A carboxylase complex; first, biotin carboxylase catalyzes the carboxylation of the carrier protein and then the transcarboxylase transfers the carboxyl group to form malonyl-CoA.</text>
</comment>
<keyword evidence="8 12" id="KW-0067">ATP-binding</keyword>
<evidence type="ECO:0000256" key="1">
    <source>
        <dbReference type="ARBA" id="ARBA00003761"/>
    </source>
</evidence>
<proteinExistence type="predicted"/>
<dbReference type="InterPro" id="IPR005481">
    <property type="entry name" value="BC-like_N"/>
</dbReference>
<dbReference type="SUPFAM" id="SSF51246">
    <property type="entry name" value="Rudiment single hybrid motif"/>
    <property type="match status" value="1"/>
</dbReference>
<dbReference type="InterPro" id="IPR011764">
    <property type="entry name" value="Biotin_carboxylation_dom"/>
</dbReference>
<dbReference type="PROSITE" id="PS50975">
    <property type="entry name" value="ATP_GRASP"/>
    <property type="match status" value="1"/>
</dbReference>
<dbReference type="EMBL" id="DVJQ01000016">
    <property type="protein sequence ID" value="HIS73742.1"/>
    <property type="molecule type" value="Genomic_DNA"/>
</dbReference>
<evidence type="ECO:0000256" key="9">
    <source>
        <dbReference type="ARBA" id="ARBA00022842"/>
    </source>
</evidence>
<gene>
    <name evidence="16" type="primary">accC</name>
    <name evidence="16" type="ORF">IAA86_01820</name>
</gene>
<keyword evidence="5 13" id="KW-0436">Ligase</keyword>
<dbReference type="NCBIfam" id="TIGR00514">
    <property type="entry name" value="accC"/>
    <property type="match status" value="1"/>
</dbReference>
<evidence type="ECO:0000259" key="14">
    <source>
        <dbReference type="PROSITE" id="PS50975"/>
    </source>
</evidence>
<comment type="pathway">
    <text evidence="2 13">Lipid metabolism; malonyl-CoA biosynthesis; malonyl-CoA from acetyl-CoA: step 1/1.</text>
</comment>
<sequence length="455" mass="50280">MFKKVLIANRGEIALRIIRACKELGIATVAVYSQADSQSLHVSLADEAYCIGPAQSSKSYLHIPAIISVALTSGADAIHPGYGFMAERADFVDICSEHNIKFIGPSSEAMRAMGDKASARATMIASGVPVTPGTGLVETVEQVREFANKVGFPVIIKATAGGGGKGMRIVREEYELEDAFNLCRNEAKNAFGNPEVYVEKYLENPRHIEVQILADSFGNVVHLGERDCSIQRRHQKLLEEAPSPAISEEIRKAMGQAAVNAAKAINYEGAGTIEFLLDETDPKNKKWYFMEMNTRVQVEHCVSEMISGVDIVKEQIRVAAGQRLSVKQEDICLRGHAIECRINAEDPDRDFMPFAGKIEGYIAPGGFGVRVDSHAYTGYTIPPYYDSMVGKLICWGKDREEARLRMLRALSEYVITGIKTTIPFHREILNDEVFISGNFNTSFLEKSFKRNADKV</sequence>
<dbReference type="FunFam" id="3.30.470.20:FF:000028">
    <property type="entry name" value="Methylcrotonoyl-CoA carboxylase subunit alpha, mitochondrial"/>
    <property type="match status" value="1"/>
</dbReference>
<dbReference type="Gene3D" id="3.30.470.20">
    <property type="entry name" value="ATP-grasp fold, B domain"/>
    <property type="match status" value="1"/>
</dbReference>
<dbReference type="InterPro" id="IPR016185">
    <property type="entry name" value="PreATP-grasp_dom_sf"/>
</dbReference>
<dbReference type="Pfam" id="PF02785">
    <property type="entry name" value="Biotin_carb_C"/>
    <property type="match status" value="1"/>
</dbReference>